<dbReference type="Pfam" id="PF02254">
    <property type="entry name" value="TrkA_N"/>
    <property type="match status" value="2"/>
</dbReference>
<dbReference type="InterPro" id="IPR050721">
    <property type="entry name" value="Trk_Ktr_HKT_K-transport"/>
</dbReference>
<dbReference type="AlphaFoldDB" id="D6Z711"/>
<evidence type="ECO:0000256" key="6">
    <source>
        <dbReference type="ARBA" id="ARBA00023065"/>
    </source>
</evidence>
<dbReference type="EMBL" id="CP001940">
    <property type="protein sequence ID" value="ADH86998.1"/>
    <property type="molecule type" value="Genomic_DNA"/>
</dbReference>
<dbReference type="InterPro" id="IPR006036">
    <property type="entry name" value="K_uptake_TrkA"/>
</dbReference>
<dbReference type="Gene3D" id="3.40.50.720">
    <property type="entry name" value="NAD(P)-binding Rossmann-like Domain"/>
    <property type="match status" value="2"/>
</dbReference>
<dbReference type="KEGG" id="dak:DaAHT2_2333"/>
<dbReference type="FunCoup" id="D6Z711">
    <property type="interactions" value="117"/>
</dbReference>
<accession>D6Z711</accession>
<dbReference type="STRING" id="589865.DaAHT2_2333"/>
<dbReference type="OrthoDB" id="9775180at2"/>
<feature type="domain" description="RCK C-terminal" evidence="8">
    <location>
        <begin position="141"/>
        <end position="225"/>
    </location>
</feature>
<dbReference type="GO" id="GO:0005886">
    <property type="term" value="C:plasma membrane"/>
    <property type="evidence" value="ECO:0007669"/>
    <property type="project" value="InterPro"/>
</dbReference>
<keyword evidence="6" id="KW-0406">Ion transport</keyword>
<proteinExistence type="predicted"/>
<keyword evidence="2" id="KW-0813">Transport</keyword>
<reference evidence="10" key="1">
    <citation type="submission" date="2010-02" db="EMBL/GenBank/DDBJ databases">
        <title>Complete sequence of Desulfurivibrio alkaliphilus AHT2.</title>
        <authorList>
            <consortium name="US DOE Joint Genome Institute"/>
            <person name="Pitluck S."/>
            <person name="Chertkov O."/>
            <person name="Detter J.C."/>
            <person name="Han C."/>
            <person name="Tapia R."/>
            <person name="Larimer F."/>
            <person name="Land M."/>
            <person name="Hauser L."/>
            <person name="Kyrpides N."/>
            <person name="Mikhailova N."/>
            <person name="Sorokin D.Y."/>
            <person name="Muyzer G."/>
            <person name="Woyke T."/>
        </authorList>
    </citation>
    <scope>NUCLEOTIDE SEQUENCE [LARGE SCALE GENOMIC DNA]</scope>
    <source>
        <strain evidence="10">DSM 19089 / UNIQEM U267 / AHT2</strain>
    </source>
</reference>
<feature type="domain" description="RCK N-terminal" evidence="7">
    <location>
        <begin position="1"/>
        <end position="121"/>
    </location>
</feature>
<protein>
    <recommendedName>
        <fullName evidence="1">Trk system potassium uptake protein TrkA</fullName>
    </recommendedName>
</protein>
<feature type="domain" description="RCK N-terminal" evidence="7">
    <location>
        <begin position="231"/>
        <end position="348"/>
    </location>
</feature>
<evidence type="ECO:0000313" key="10">
    <source>
        <dbReference type="Proteomes" id="UP000001508"/>
    </source>
</evidence>
<dbReference type="PANTHER" id="PTHR43833:SF5">
    <property type="entry name" value="TRK SYSTEM POTASSIUM UPTAKE PROTEIN TRKA"/>
    <property type="match status" value="1"/>
</dbReference>
<dbReference type="HOGENOM" id="CLU_046525_0_2_7"/>
<evidence type="ECO:0000256" key="4">
    <source>
        <dbReference type="ARBA" id="ARBA00022958"/>
    </source>
</evidence>
<evidence type="ECO:0000313" key="9">
    <source>
        <dbReference type="EMBL" id="ADH86998.1"/>
    </source>
</evidence>
<dbReference type="Proteomes" id="UP000001508">
    <property type="component" value="Chromosome"/>
</dbReference>
<dbReference type="InterPro" id="IPR003148">
    <property type="entry name" value="RCK_N"/>
</dbReference>
<evidence type="ECO:0000256" key="2">
    <source>
        <dbReference type="ARBA" id="ARBA00022448"/>
    </source>
</evidence>
<dbReference type="Pfam" id="PF02080">
    <property type="entry name" value="TrkA_C"/>
    <property type="match status" value="2"/>
</dbReference>
<gene>
    <name evidence="9" type="ordered locus">DaAHT2_2333</name>
</gene>
<dbReference type="InterPro" id="IPR036721">
    <property type="entry name" value="RCK_C_sf"/>
</dbReference>
<evidence type="ECO:0000259" key="7">
    <source>
        <dbReference type="PROSITE" id="PS51201"/>
    </source>
</evidence>
<organism evidence="9 10">
    <name type="scientific">Desulfurivibrio alkaliphilus (strain DSM 19089 / UNIQEM U267 / AHT2)</name>
    <dbReference type="NCBI Taxonomy" id="589865"/>
    <lineage>
        <taxon>Bacteria</taxon>
        <taxon>Pseudomonadati</taxon>
        <taxon>Thermodesulfobacteriota</taxon>
        <taxon>Desulfobulbia</taxon>
        <taxon>Desulfobulbales</taxon>
        <taxon>Desulfobulbaceae</taxon>
        <taxon>Desulfurivibrio</taxon>
    </lineage>
</organism>
<evidence type="ECO:0000259" key="8">
    <source>
        <dbReference type="PROSITE" id="PS51202"/>
    </source>
</evidence>
<evidence type="ECO:0000256" key="5">
    <source>
        <dbReference type="ARBA" id="ARBA00023027"/>
    </source>
</evidence>
<evidence type="ECO:0000256" key="1">
    <source>
        <dbReference type="ARBA" id="ARBA00017378"/>
    </source>
</evidence>
<dbReference type="PANTHER" id="PTHR43833">
    <property type="entry name" value="POTASSIUM CHANNEL PROTEIN 2-RELATED-RELATED"/>
    <property type="match status" value="1"/>
</dbReference>
<keyword evidence="5" id="KW-0520">NAD</keyword>
<dbReference type="InParanoid" id="D6Z711"/>
<dbReference type="eggNOG" id="COG0569">
    <property type="taxonomic scope" value="Bacteria"/>
</dbReference>
<dbReference type="NCBIfam" id="NF007039">
    <property type="entry name" value="PRK09496.3-2"/>
    <property type="match status" value="1"/>
</dbReference>
<sequence length="451" mass="49210">MRIMIVGAGMVGRHLCEKLSGEGQEVVLVDSDEKKLRRLERELNVMPVHGSGASPKVLEKAGIEQTELFIAVTDSDEINLIACIISRQYKVKTRIARVRNKDFYAHGTSGVERTLGIDLVISPDLAMSEEILRLTTLSQAVEVAEFGHGQVDLLGYVAKEEHPCVGSSLADLRDLQDLYHFLVVAITRGEKTIIPRGHDQVEPGDKLYIVARRPDVPAVEHLLFASTSRLPRKVFVIGGGPIGAMVARQMEQLNVDISLLEQNPEVCETLAEELEDTVVLNSDGLEANDLLEEDIDQVDLVIAVTNSDTTNILSSLLAKHHGAKKCITLISNPGFMPMLGKLGIDVPLSPRLVAANMILRYVRHGGGRIVSVASLLGGEAELVEMKVPDQDQFVDLPLKHLTFPHGSIVGAIIRGHQTIIPTGDTLLAPDDNLIIFFTSDAEQGVESLFDK</sequence>
<dbReference type="NCBIfam" id="NF007032">
    <property type="entry name" value="PRK09496.1-4"/>
    <property type="match status" value="1"/>
</dbReference>
<name>D6Z711_DESAT</name>
<dbReference type="Gene3D" id="3.30.70.1450">
    <property type="entry name" value="Regulator of K+ conductance, C-terminal domain"/>
    <property type="match status" value="2"/>
</dbReference>
<keyword evidence="10" id="KW-1185">Reference proteome</keyword>
<dbReference type="InterPro" id="IPR006037">
    <property type="entry name" value="RCK_C"/>
</dbReference>
<keyword evidence="4" id="KW-0630">Potassium</keyword>
<dbReference type="PROSITE" id="PS51202">
    <property type="entry name" value="RCK_C"/>
    <property type="match status" value="2"/>
</dbReference>
<dbReference type="NCBIfam" id="NF007031">
    <property type="entry name" value="PRK09496.1-2"/>
    <property type="match status" value="1"/>
</dbReference>
<dbReference type="NCBIfam" id="NF007041">
    <property type="entry name" value="PRK09496.3-4"/>
    <property type="match status" value="1"/>
</dbReference>
<dbReference type="PRINTS" id="PR00335">
    <property type="entry name" value="KUPTAKETRKA"/>
</dbReference>
<evidence type="ECO:0000256" key="3">
    <source>
        <dbReference type="ARBA" id="ARBA00022538"/>
    </source>
</evidence>
<dbReference type="InterPro" id="IPR036291">
    <property type="entry name" value="NAD(P)-bd_dom_sf"/>
</dbReference>
<dbReference type="SUPFAM" id="SSF51735">
    <property type="entry name" value="NAD(P)-binding Rossmann-fold domains"/>
    <property type="match status" value="2"/>
</dbReference>
<keyword evidence="3" id="KW-0633">Potassium transport</keyword>
<dbReference type="SUPFAM" id="SSF116726">
    <property type="entry name" value="TrkA C-terminal domain-like"/>
    <property type="match status" value="2"/>
</dbReference>
<dbReference type="RefSeq" id="WP_013164512.1">
    <property type="nucleotide sequence ID" value="NC_014216.1"/>
</dbReference>
<dbReference type="GO" id="GO:0015079">
    <property type="term" value="F:potassium ion transmembrane transporter activity"/>
    <property type="evidence" value="ECO:0007669"/>
    <property type="project" value="InterPro"/>
</dbReference>
<feature type="domain" description="RCK C-terminal" evidence="8">
    <location>
        <begin position="370"/>
        <end position="451"/>
    </location>
</feature>
<dbReference type="PROSITE" id="PS51201">
    <property type="entry name" value="RCK_N"/>
    <property type="match status" value="2"/>
</dbReference>